<dbReference type="GO" id="GO:0016788">
    <property type="term" value="F:hydrolase activity, acting on ester bonds"/>
    <property type="evidence" value="ECO:0007669"/>
    <property type="project" value="InterPro"/>
</dbReference>
<protein>
    <submittedName>
        <fullName evidence="6">Succinylglutamate desuccinylase/aspartoacylase family protein</fullName>
    </submittedName>
</protein>
<dbReference type="GO" id="GO:0016811">
    <property type="term" value="F:hydrolase activity, acting on carbon-nitrogen (but not peptide) bonds, in linear amides"/>
    <property type="evidence" value="ECO:0007669"/>
    <property type="project" value="InterPro"/>
</dbReference>
<dbReference type="AlphaFoldDB" id="A0A937F6Z5"/>
<dbReference type="InterPro" id="IPR043795">
    <property type="entry name" value="N-alpha-Ac-DABA-like"/>
</dbReference>
<dbReference type="CDD" id="cd06251">
    <property type="entry name" value="M14_ASTE_ASPA-like"/>
    <property type="match status" value="1"/>
</dbReference>
<dbReference type="RefSeq" id="WP_202243969.1">
    <property type="nucleotide sequence ID" value="NZ_JAESIY010000004.1"/>
</dbReference>
<keyword evidence="4" id="KW-0862">Zinc</keyword>
<gene>
    <name evidence="6" type="ORF">JL102_08545</name>
</gene>
<evidence type="ECO:0000256" key="2">
    <source>
        <dbReference type="ARBA" id="ARBA00022723"/>
    </source>
</evidence>
<evidence type="ECO:0000256" key="3">
    <source>
        <dbReference type="ARBA" id="ARBA00022801"/>
    </source>
</evidence>
<evidence type="ECO:0000259" key="5">
    <source>
        <dbReference type="Pfam" id="PF24827"/>
    </source>
</evidence>
<comment type="cofactor">
    <cofactor evidence="1">
        <name>Zn(2+)</name>
        <dbReference type="ChEBI" id="CHEBI:29105"/>
    </cofactor>
</comment>
<dbReference type="Gene3D" id="3.40.630.10">
    <property type="entry name" value="Zn peptidases"/>
    <property type="match status" value="1"/>
</dbReference>
<dbReference type="Proteomes" id="UP000659388">
    <property type="component" value="Unassembled WGS sequence"/>
</dbReference>
<dbReference type="PIRSF" id="PIRSF039012">
    <property type="entry name" value="ASP"/>
    <property type="match status" value="1"/>
</dbReference>
<evidence type="ECO:0000256" key="1">
    <source>
        <dbReference type="ARBA" id="ARBA00001947"/>
    </source>
</evidence>
<dbReference type="GO" id="GO:0046872">
    <property type="term" value="F:metal ion binding"/>
    <property type="evidence" value="ECO:0007669"/>
    <property type="project" value="UniProtKB-KW"/>
</dbReference>
<evidence type="ECO:0000256" key="4">
    <source>
        <dbReference type="ARBA" id="ARBA00022833"/>
    </source>
</evidence>
<reference evidence="6" key="1">
    <citation type="submission" date="2021-01" db="EMBL/GenBank/DDBJ databases">
        <title>Fulvivirga kasyanovii gen. nov., sp nov., a novel member of the phylum Bacteroidetes isolated from seawater in a mussel farm.</title>
        <authorList>
            <person name="Zhao L.-H."/>
            <person name="Wang Z.-J."/>
        </authorList>
    </citation>
    <scope>NUCLEOTIDE SEQUENCE</scope>
    <source>
        <strain evidence="6">2943</strain>
    </source>
</reference>
<organism evidence="6 7">
    <name type="scientific">Fulvivirga sediminis</name>
    <dbReference type="NCBI Taxonomy" id="2803949"/>
    <lineage>
        <taxon>Bacteria</taxon>
        <taxon>Pseudomonadati</taxon>
        <taxon>Bacteroidota</taxon>
        <taxon>Cytophagia</taxon>
        <taxon>Cytophagales</taxon>
        <taxon>Fulvivirgaceae</taxon>
        <taxon>Fulvivirga</taxon>
    </lineage>
</organism>
<keyword evidence="7" id="KW-1185">Reference proteome</keyword>
<evidence type="ECO:0000313" key="7">
    <source>
        <dbReference type="Proteomes" id="UP000659388"/>
    </source>
</evidence>
<keyword evidence="3" id="KW-0378">Hydrolase</keyword>
<comment type="caution">
    <text evidence="6">The sequence shown here is derived from an EMBL/GenBank/DDBJ whole genome shotgun (WGS) entry which is preliminary data.</text>
</comment>
<dbReference type="InterPro" id="IPR055438">
    <property type="entry name" value="AstE_AspA_cat"/>
</dbReference>
<name>A0A937F6Z5_9BACT</name>
<evidence type="ECO:0000313" key="6">
    <source>
        <dbReference type="EMBL" id="MBL3656176.1"/>
    </source>
</evidence>
<dbReference type="InterPro" id="IPR053138">
    <property type="entry name" value="N-alpha-Ac-DABA_deacetylase"/>
</dbReference>
<keyword evidence="2" id="KW-0479">Metal-binding</keyword>
<dbReference type="PANTHER" id="PTHR37326:SF2">
    <property type="entry name" value="SUCCINYLGLUTAMATE DESUCCINYLASE_ASPARTOACYLASE FAMILY PROTEIN"/>
    <property type="match status" value="1"/>
</dbReference>
<feature type="domain" description="Succinylglutamate desuccinylase/Aspartoacylase catalytic" evidence="5">
    <location>
        <begin position="44"/>
        <end position="223"/>
    </location>
</feature>
<dbReference type="Pfam" id="PF24827">
    <property type="entry name" value="AstE_AspA_cat"/>
    <property type="match status" value="1"/>
</dbReference>
<accession>A0A937F6Z5</accession>
<dbReference type="SUPFAM" id="SSF53187">
    <property type="entry name" value="Zn-dependent exopeptidases"/>
    <property type="match status" value="1"/>
</dbReference>
<dbReference type="EMBL" id="JAESIY010000004">
    <property type="protein sequence ID" value="MBL3656176.1"/>
    <property type="molecule type" value="Genomic_DNA"/>
</dbReference>
<sequence length="313" mass="34303">MHDIVIDGHKVAPGQELQINALIARLPTRTPINIPVFVSRSTKPGPTLLVMAGVHGDETNGIEIMRRVIMNHYHRPTKGSVIAIPVFNVYGFINQSRGLPDGKDLNRSFPGSKNGSLASRVAHFMTSEILPQVDFGIDFHTGGASHNNFPQVRGVFNTVKEMDLAKAFGAPFIIESPFRDKSLRKTAAKAGKSILVFEGGETLRLRKQVIDMGVSGLLRVMKYLGMREDAPAIDKPSVFLKTSTWVRAKHAGLHHANVRNGSKVERNQPLGLITDPYGQFEKIIKSPVSGYIIGINNYPVVNMGDALLHIGTE</sequence>
<proteinExistence type="predicted"/>
<dbReference type="PANTHER" id="PTHR37326">
    <property type="entry name" value="BLL3975 PROTEIN"/>
    <property type="match status" value="1"/>
</dbReference>